<comment type="caution">
    <text evidence="3">The sequence shown here is derived from an EMBL/GenBank/DDBJ whole genome shotgun (WGS) entry which is preliminary data.</text>
</comment>
<dbReference type="OrthoDB" id="9809746at2"/>
<dbReference type="Pfam" id="PF00578">
    <property type="entry name" value="AhpC-TSA"/>
    <property type="match status" value="1"/>
</dbReference>
<proteinExistence type="predicted"/>
<dbReference type="Proteomes" id="UP000094849">
    <property type="component" value="Unassembled WGS sequence"/>
</dbReference>
<protein>
    <recommendedName>
        <fullName evidence="2">Thioredoxin domain-containing protein</fullName>
    </recommendedName>
</protein>
<dbReference type="GO" id="GO:0016491">
    <property type="term" value="F:oxidoreductase activity"/>
    <property type="evidence" value="ECO:0007669"/>
    <property type="project" value="InterPro"/>
</dbReference>
<dbReference type="STRING" id="1818881.A3196_07755"/>
<dbReference type="PROSITE" id="PS51352">
    <property type="entry name" value="THIOREDOXIN_2"/>
    <property type="match status" value="1"/>
</dbReference>
<dbReference type="InterPro" id="IPR000866">
    <property type="entry name" value="AhpC/TSA"/>
</dbReference>
<dbReference type="CDD" id="cd02970">
    <property type="entry name" value="PRX_like2"/>
    <property type="match status" value="1"/>
</dbReference>
<sequence>MKETQLKPSGRAPTFETHDWQGNPIEPFGSHPGMTLLSFFRYASCPLCNLRIRELITKHQQFLESGIRILAVFQSPLERIAHYVGTQSPPFPLIPDPDLKLYRLYGVESSWRGFARAWTLGIPQVYRAVVTNGFLPGTMENEIHRLPADFLIDRNGRLIEVYYGRDIGDHIPLEHLFSHSLNPTLKMERISNRT</sequence>
<feature type="domain" description="Thioredoxin" evidence="2">
    <location>
        <begin position="6"/>
        <end position="186"/>
    </location>
</feature>
<dbReference type="Gene3D" id="3.40.30.10">
    <property type="entry name" value="Glutaredoxin"/>
    <property type="match status" value="1"/>
</dbReference>
<dbReference type="EMBL" id="LVJZ01000003">
    <property type="protein sequence ID" value="ODB96661.1"/>
    <property type="molecule type" value="Genomic_DNA"/>
</dbReference>
<organism evidence="3 4">
    <name type="scientific">Candidatus Thiodiazotropha endoloripes</name>
    <dbReference type="NCBI Taxonomy" id="1818881"/>
    <lineage>
        <taxon>Bacteria</taxon>
        <taxon>Pseudomonadati</taxon>
        <taxon>Pseudomonadota</taxon>
        <taxon>Gammaproteobacteria</taxon>
        <taxon>Chromatiales</taxon>
        <taxon>Sedimenticolaceae</taxon>
        <taxon>Candidatus Thiodiazotropha</taxon>
    </lineage>
</organism>
<reference evidence="3 4" key="1">
    <citation type="submission" date="2016-03" db="EMBL/GenBank/DDBJ databases">
        <title>Chemosynthetic sulphur-oxidizing symbionts of marine invertebrate animals are capable of nitrogen fixation.</title>
        <authorList>
            <person name="Petersen J.M."/>
            <person name="Kemper A."/>
            <person name="Gruber-Vodicka H."/>
            <person name="Cardini U."/>
            <person name="Geest Mvander."/>
            <person name="Kleiner M."/>
            <person name="Bulgheresi S."/>
            <person name="Fussmann M."/>
            <person name="Herbold C."/>
            <person name="Seah B.K.B."/>
            <person name="Antony C.Paul."/>
            <person name="Liu D."/>
            <person name="Belitz A."/>
            <person name="Weber M."/>
        </authorList>
    </citation>
    <scope>NUCLEOTIDE SEQUENCE [LARGE SCALE GENOMIC DNA]</scope>
    <source>
        <strain evidence="3">G_D</strain>
    </source>
</reference>
<dbReference type="AlphaFoldDB" id="A0A1E2UPQ6"/>
<evidence type="ECO:0000259" key="2">
    <source>
        <dbReference type="PROSITE" id="PS51352"/>
    </source>
</evidence>
<dbReference type="InterPro" id="IPR013766">
    <property type="entry name" value="Thioredoxin_domain"/>
</dbReference>
<name>A0A1E2UPQ6_9GAMM</name>
<feature type="region of interest" description="Disordered" evidence="1">
    <location>
        <begin position="1"/>
        <end position="23"/>
    </location>
</feature>
<evidence type="ECO:0000313" key="3">
    <source>
        <dbReference type="EMBL" id="ODB96661.1"/>
    </source>
</evidence>
<dbReference type="InterPro" id="IPR036249">
    <property type="entry name" value="Thioredoxin-like_sf"/>
</dbReference>
<dbReference type="RefSeq" id="WP_069013849.1">
    <property type="nucleotide sequence ID" value="NZ_LVJW01000003.1"/>
</dbReference>
<accession>A0A1E2UPQ6</accession>
<keyword evidence="4" id="KW-1185">Reference proteome</keyword>
<gene>
    <name evidence="3" type="ORF">A3196_07755</name>
</gene>
<evidence type="ECO:0000313" key="4">
    <source>
        <dbReference type="Proteomes" id="UP000094849"/>
    </source>
</evidence>
<dbReference type="SUPFAM" id="SSF52833">
    <property type="entry name" value="Thioredoxin-like"/>
    <property type="match status" value="1"/>
</dbReference>
<evidence type="ECO:0000256" key="1">
    <source>
        <dbReference type="SAM" id="MobiDB-lite"/>
    </source>
</evidence>
<dbReference type="GO" id="GO:0016209">
    <property type="term" value="F:antioxidant activity"/>
    <property type="evidence" value="ECO:0007669"/>
    <property type="project" value="InterPro"/>
</dbReference>